<dbReference type="GO" id="GO:0030170">
    <property type="term" value="F:pyridoxal phosphate binding"/>
    <property type="evidence" value="ECO:0007669"/>
    <property type="project" value="InterPro"/>
</dbReference>
<evidence type="ECO:0000256" key="4">
    <source>
        <dbReference type="ARBA" id="ARBA00022576"/>
    </source>
</evidence>
<dbReference type="Pfam" id="PF00155">
    <property type="entry name" value="Aminotran_1_2"/>
    <property type="match status" value="1"/>
</dbReference>
<dbReference type="EMBL" id="CP047344">
    <property type="protein sequence ID" value="QIF94318.1"/>
    <property type="molecule type" value="Genomic_DNA"/>
</dbReference>
<evidence type="ECO:0000256" key="1">
    <source>
        <dbReference type="ARBA" id="ARBA00001933"/>
    </source>
</evidence>
<dbReference type="RefSeq" id="WP_164526387.1">
    <property type="nucleotide sequence ID" value="NZ_CP047344.1"/>
</dbReference>
<dbReference type="AlphaFoldDB" id="A0A6G6SHW9"/>
<evidence type="ECO:0000256" key="7">
    <source>
        <dbReference type="ARBA" id="ARBA00047481"/>
    </source>
</evidence>
<dbReference type="Proteomes" id="UP000503287">
    <property type="component" value="Chromosome"/>
</dbReference>
<evidence type="ECO:0000259" key="9">
    <source>
        <dbReference type="Pfam" id="PF00155"/>
    </source>
</evidence>
<protein>
    <recommendedName>
        <fullName evidence="3">histidinol-phosphate transaminase</fullName>
        <ecNumber evidence="3">2.6.1.9</ecNumber>
    </recommendedName>
</protein>
<comment type="pathway">
    <text evidence="2">Amino-acid biosynthesis; L-histidine biosynthesis; L-histidine from 5-phospho-alpha-D-ribose 1-diphosphate: step 7/9.</text>
</comment>
<evidence type="ECO:0000256" key="5">
    <source>
        <dbReference type="ARBA" id="ARBA00022679"/>
    </source>
</evidence>
<evidence type="ECO:0000256" key="6">
    <source>
        <dbReference type="ARBA" id="ARBA00022898"/>
    </source>
</evidence>
<comment type="cofactor">
    <cofactor evidence="1">
        <name>pyridoxal 5'-phosphate</name>
        <dbReference type="ChEBI" id="CHEBI:597326"/>
    </cofactor>
</comment>
<dbReference type="EC" id="2.6.1.9" evidence="3"/>
<comment type="catalytic activity">
    <reaction evidence="7">
        <text>L-histidinol phosphate + 2-oxoglutarate = 3-(imidazol-4-yl)-2-oxopropyl phosphate + L-glutamate</text>
        <dbReference type="Rhea" id="RHEA:23744"/>
        <dbReference type="ChEBI" id="CHEBI:16810"/>
        <dbReference type="ChEBI" id="CHEBI:29985"/>
        <dbReference type="ChEBI" id="CHEBI:57766"/>
        <dbReference type="ChEBI" id="CHEBI:57980"/>
        <dbReference type="EC" id="2.6.1.9"/>
    </reaction>
</comment>
<dbReference type="PANTHER" id="PTHR42885:SF2">
    <property type="entry name" value="HISTIDINOL-PHOSPHATE AMINOTRANSFERASE"/>
    <property type="match status" value="1"/>
</dbReference>
<keyword evidence="4 10" id="KW-0032">Aminotransferase</keyword>
<name>A0A6G6SHW9_PROVU</name>
<keyword evidence="6" id="KW-0663">Pyridoxal phosphate</keyword>
<reference evidence="10 11" key="1">
    <citation type="submission" date="2020-01" db="EMBL/GenBank/DDBJ databases">
        <title>The genomic epidemiology of tigecycline resistance gene tet(X) variants in a swine farm in China.</title>
        <authorList>
            <person name="Peng K."/>
            <person name="Li R."/>
        </authorList>
    </citation>
    <scope>NUCLEOTIDE SEQUENCE [LARGE SCALE GENOMIC DNA]</scope>
    <source>
        <strain evidence="10 11">ZN3</strain>
    </source>
</reference>
<feature type="signal peptide" evidence="8">
    <location>
        <begin position="1"/>
        <end position="28"/>
    </location>
</feature>
<evidence type="ECO:0000256" key="8">
    <source>
        <dbReference type="SAM" id="SignalP"/>
    </source>
</evidence>
<dbReference type="PANTHER" id="PTHR42885">
    <property type="entry name" value="HISTIDINOL-PHOSPHATE AMINOTRANSFERASE-RELATED"/>
    <property type="match status" value="1"/>
</dbReference>
<evidence type="ECO:0000313" key="10">
    <source>
        <dbReference type="EMBL" id="QIF94318.1"/>
    </source>
</evidence>
<gene>
    <name evidence="10" type="ORF">GTH24_10590</name>
</gene>
<dbReference type="GO" id="GO:0004400">
    <property type="term" value="F:histidinol-phosphate transaminase activity"/>
    <property type="evidence" value="ECO:0007669"/>
    <property type="project" value="UniProtKB-EC"/>
</dbReference>
<accession>A0A6G6SHW9</accession>
<dbReference type="Gene3D" id="3.40.640.10">
    <property type="entry name" value="Type I PLP-dependent aspartate aminotransferase-like (Major domain)"/>
    <property type="match status" value="1"/>
</dbReference>
<dbReference type="InterPro" id="IPR015424">
    <property type="entry name" value="PyrdxlP-dep_Trfase"/>
</dbReference>
<evidence type="ECO:0000256" key="3">
    <source>
        <dbReference type="ARBA" id="ARBA00012748"/>
    </source>
</evidence>
<keyword evidence="11" id="KW-1185">Reference proteome</keyword>
<dbReference type="SUPFAM" id="SSF53383">
    <property type="entry name" value="PLP-dependent transferases"/>
    <property type="match status" value="1"/>
</dbReference>
<feature type="domain" description="Aminotransferase class I/classII large" evidence="9">
    <location>
        <begin position="44"/>
        <end position="375"/>
    </location>
</feature>
<proteinExistence type="predicted"/>
<sequence length="385" mass="42270">MNRRSFLTSSSLVIGGLSLSSFVSSAYANETLKNKLVFNAENPLLLNFNENSLGMSQKAKLAIIDALPNAFRYPDDARSALISELGKEFKLSDKHITLGNGSSETIQAAVQFVANKAQKEGKAVQLIVPDPTFNYAELYAEPLGVKIVKVPVDSTMAFDLATMQKKAQEFDGISMVYLCNPNNPTAMLTPTAALTHWIKSAKENVFFIIDEAYAEFVSTPEFTSAIALVAEGYKNLIVARTFSKIYALAGLRVGYGVAVPDVISEVDVFVSIDNTNTAGAVAALASLKDKAYVEYSRKSIDVSRQMVVDALKELDIEYAPSHANFIFHKVKGDVKTYQNRMKDANIMVGREFPPAFGWSRLTLGTPEEMSYFVTTLKAFRAKGWI</sequence>
<dbReference type="InterPro" id="IPR004839">
    <property type="entry name" value="Aminotransferase_I/II_large"/>
</dbReference>
<dbReference type="CDD" id="cd00609">
    <property type="entry name" value="AAT_like"/>
    <property type="match status" value="1"/>
</dbReference>
<organism evidence="10 11">
    <name type="scientific">Proteus vulgaris</name>
    <dbReference type="NCBI Taxonomy" id="585"/>
    <lineage>
        <taxon>Bacteria</taxon>
        <taxon>Pseudomonadati</taxon>
        <taxon>Pseudomonadota</taxon>
        <taxon>Gammaproteobacteria</taxon>
        <taxon>Enterobacterales</taxon>
        <taxon>Morganellaceae</taxon>
        <taxon>Proteus</taxon>
    </lineage>
</organism>
<keyword evidence="8" id="KW-0732">Signal</keyword>
<keyword evidence="5 10" id="KW-0808">Transferase</keyword>
<dbReference type="InterPro" id="IPR015422">
    <property type="entry name" value="PyrdxlP-dep_Trfase_small"/>
</dbReference>
<evidence type="ECO:0000313" key="11">
    <source>
        <dbReference type="Proteomes" id="UP000503287"/>
    </source>
</evidence>
<dbReference type="InterPro" id="IPR015421">
    <property type="entry name" value="PyrdxlP-dep_Trfase_major"/>
</dbReference>
<dbReference type="Gene3D" id="3.90.1150.10">
    <property type="entry name" value="Aspartate Aminotransferase, domain 1"/>
    <property type="match status" value="1"/>
</dbReference>
<feature type="chain" id="PRO_5026067189" description="histidinol-phosphate transaminase" evidence="8">
    <location>
        <begin position="29"/>
        <end position="385"/>
    </location>
</feature>
<evidence type="ECO:0000256" key="2">
    <source>
        <dbReference type="ARBA" id="ARBA00005011"/>
    </source>
</evidence>